<protein>
    <submittedName>
        <fullName evidence="1">Uncharacterized protein</fullName>
    </submittedName>
</protein>
<dbReference type="AlphaFoldDB" id="A0A1S2BWH2"/>
<reference evidence="1" key="1">
    <citation type="submission" date="2018-09" db="EMBL/GenBank/DDBJ databases">
        <authorList>
            <person name="Groschel M."/>
            <person name="Kohl T."/>
            <person name="Conchillo-Sole O."/>
            <person name="Mamat U."/>
            <person name="Yero D."/>
            <person name="Niemann S."/>
            <person name="Daura X."/>
            <person name="Gibert I."/>
        </authorList>
    </citation>
    <scope>NUCLEOTIDE SEQUENCE</scope>
    <source>
        <strain evidence="1">OG156</strain>
    </source>
</reference>
<evidence type="ECO:0000313" key="2">
    <source>
        <dbReference type="Proteomes" id="UP000822271"/>
    </source>
</evidence>
<organism evidence="1 2">
    <name type="scientific">Stenotrophomonas maltophilia</name>
    <name type="common">Pseudomonas maltophilia</name>
    <name type="synonym">Xanthomonas maltophilia</name>
    <dbReference type="NCBI Taxonomy" id="40324"/>
    <lineage>
        <taxon>Bacteria</taxon>
        <taxon>Pseudomonadati</taxon>
        <taxon>Pseudomonadota</taxon>
        <taxon>Gammaproteobacteria</taxon>
        <taxon>Lysobacterales</taxon>
        <taxon>Lysobacteraceae</taxon>
        <taxon>Stenotrophomonas</taxon>
        <taxon>Stenotrophomonas maltophilia group</taxon>
    </lineage>
</organism>
<reference evidence="1" key="2">
    <citation type="journal article" date="2020" name="Front. Microbiol.">
        <title>Genetic Variants of the DSF Quorum Sensing System in Stenotrophomonas maltophilia Influence Virulence and Resistance Phenotypes Among Genotypically Diverse Clinical Isolates.</title>
        <authorList>
            <person name="Yero D."/>
            <person name="Huedo P."/>
            <person name="Conchillo-Sole O."/>
            <person name="Martinez-Servat S."/>
            <person name="Mamat U."/>
            <person name="Coves X."/>
            <person name="Llanas F."/>
            <person name="Roca I."/>
            <person name="Vila J."/>
            <person name="Schaible U.E."/>
            <person name="Daura X."/>
            <person name="Gibert I."/>
        </authorList>
    </citation>
    <scope>NUCLEOTIDE SEQUENCE</scope>
    <source>
        <strain evidence="1">OG156</strain>
    </source>
</reference>
<evidence type="ECO:0000313" key="1">
    <source>
        <dbReference type="EMBL" id="MBA0313244.1"/>
    </source>
</evidence>
<comment type="caution">
    <text evidence="1">The sequence shown here is derived from an EMBL/GenBank/DDBJ whole genome shotgun (WGS) entry which is preliminary data.</text>
</comment>
<dbReference type="EMBL" id="RAUE01000034">
    <property type="protein sequence ID" value="MBA0313244.1"/>
    <property type="molecule type" value="Genomic_DNA"/>
</dbReference>
<dbReference type="Pfam" id="PF22491">
    <property type="entry name" value="DUF6988"/>
    <property type="match status" value="1"/>
</dbReference>
<dbReference type="InterPro" id="IPR054257">
    <property type="entry name" value="DUF6988"/>
</dbReference>
<gene>
    <name evidence="1" type="ORF">D7Y33_19920</name>
</gene>
<proteinExistence type="predicted"/>
<dbReference type="Proteomes" id="UP000822271">
    <property type="component" value="Unassembled WGS sequence"/>
</dbReference>
<accession>A0A1S2BWH2</accession>
<name>A0A1S2BWH2_STEMA</name>
<sequence length="210" mass="22674">MLEGSLELLGEIRAAWMEIEHGRDRRSTAVAALCQMSLDHAVAVQSLIATLPQSAISLVRPQYEALVRATWACYAATDTDIEKLLAPLTLESQQAAKRLPGVQDMLVKLESSGPRGASQLLGRARQCLYVGLNSYLHAGIHPLARQLNGYPGALLAGVAMNSNALAMLTLLNLAHLWPGEPVLAWMNALHHQFGGVLPELEPLTPHQPSP</sequence>